<evidence type="ECO:0000256" key="4">
    <source>
        <dbReference type="ARBA" id="ARBA00017719"/>
    </source>
</evidence>
<dbReference type="InterPro" id="IPR003029">
    <property type="entry name" value="S1_domain"/>
</dbReference>
<evidence type="ECO:0000256" key="2">
    <source>
        <dbReference type="ARBA" id="ARBA00004496"/>
    </source>
</evidence>
<reference evidence="19" key="1">
    <citation type="submission" date="2021-03" db="EMBL/GenBank/DDBJ databases">
        <title>Acanthopleuribacteraceae sp. M133.</title>
        <authorList>
            <person name="Wang G."/>
        </authorList>
    </citation>
    <scope>NUCLEOTIDE SEQUENCE</scope>
    <source>
        <strain evidence="19">M133</strain>
    </source>
</reference>
<evidence type="ECO:0000256" key="15">
    <source>
        <dbReference type="ARBA" id="ARBA00022842"/>
    </source>
</evidence>
<keyword evidence="13" id="KW-0255">Endonuclease</keyword>
<keyword evidence="8" id="KW-0698">rRNA processing</keyword>
<dbReference type="GO" id="GO:0006364">
    <property type="term" value="P:rRNA processing"/>
    <property type="evidence" value="ECO:0007669"/>
    <property type="project" value="UniProtKB-KW"/>
</dbReference>
<sequence length="479" mass="53441">MARSVFLNRLPGTTRVAVAVDGRLERYLLFGDDDGPRTGDVHLGRVTSVLPSIQALFVDIGQKEPAFLNGRHLPHGWLPDPRTRVQDVVKPGRVLAVQVTRPPVGGKQVQVSARLKLGGFWVELSEGQQGLRFSGHFSGDRDAVRQALDPLFGDADGVGLRVRSAASDREPELVAREAGQLIENLKRLRGTDLEGVNRRLWRPFFLETLLQEGHSDAPRAIYCDDQAFFEEVRARLAERAPSWVSRVQLHLDAIPLFDVYKITSQISEATSPRVWLKSGGFLEIHQTEAMVTIDVNSGKNTKARGGQSGPLRTNLEAVREGFHQIRLRQLAGLIALDLISMKSSSDRNAVSKAIRAEIDRTDGKIDIATIDRFGIVVLARERRHADLTRTLMRPCPTCGGSGWSPKPESAALDVQGHLLRDGETLRGEALEVVAAPDLFHYLEKHRKLLFQNLEREFELEIRLVCDDRQRGARFEIRPV</sequence>
<dbReference type="SUPFAM" id="SSF50249">
    <property type="entry name" value="Nucleic acid-binding proteins"/>
    <property type="match status" value="1"/>
</dbReference>
<dbReference type="RefSeq" id="WP_237377789.1">
    <property type="nucleotide sequence ID" value="NZ_CP071793.1"/>
</dbReference>
<evidence type="ECO:0000313" key="19">
    <source>
        <dbReference type="EMBL" id="QTD48128.1"/>
    </source>
</evidence>
<evidence type="ECO:0000256" key="12">
    <source>
        <dbReference type="ARBA" id="ARBA00022730"/>
    </source>
</evidence>
<name>A0A8A4THA7_SULCO</name>
<dbReference type="EMBL" id="CP071793">
    <property type="protein sequence ID" value="QTD48128.1"/>
    <property type="molecule type" value="Genomic_DNA"/>
</dbReference>
<dbReference type="PANTHER" id="PTHR30001:SF1">
    <property type="entry name" value="RIBONUCLEASE E_G-LIKE PROTEIN, CHLOROPLASTIC"/>
    <property type="match status" value="1"/>
</dbReference>
<dbReference type="InterPro" id="IPR048583">
    <property type="entry name" value="RNase_E_G_thioredoxin-like"/>
</dbReference>
<evidence type="ECO:0000256" key="11">
    <source>
        <dbReference type="ARBA" id="ARBA00022723"/>
    </source>
</evidence>
<evidence type="ECO:0000256" key="6">
    <source>
        <dbReference type="ARBA" id="ARBA00022490"/>
    </source>
</evidence>
<evidence type="ECO:0000256" key="14">
    <source>
        <dbReference type="ARBA" id="ARBA00022801"/>
    </source>
</evidence>
<organism evidence="19 20">
    <name type="scientific">Sulfidibacter corallicola</name>
    <dbReference type="NCBI Taxonomy" id="2818388"/>
    <lineage>
        <taxon>Bacteria</taxon>
        <taxon>Pseudomonadati</taxon>
        <taxon>Acidobacteriota</taxon>
        <taxon>Holophagae</taxon>
        <taxon>Acanthopleuribacterales</taxon>
        <taxon>Acanthopleuribacteraceae</taxon>
        <taxon>Sulfidibacter</taxon>
    </lineage>
</organism>
<evidence type="ECO:0000256" key="13">
    <source>
        <dbReference type="ARBA" id="ARBA00022759"/>
    </source>
</evidence>
<dbReference type="GO" id="GO:0004519">
    <property type="term" value="F:endonuclease activity"/>
    <property type="evidence" value="ECO:0007669"/>
    <property type="project" value="UniProtKB-KW"/>
</dbReference>
<dbReference type="GO" id="GO:0046872">
    <property type="term" value="F:metal ion binding"/>
    <property type="evidence" value="ECO:0007669"/>
    <property type="project" value="UniProtKB-KW"/>
</dbReference>
<dbReference type="GO" id="GO:0016787">
    <property type="term" value="F:hydrolase activity"/>
    <property type="evidence" value="ECO:0007669"/>
    <property type="project" value="UniProtKB-KW"/>
</dbReference>
<dbReference type="AlphaFoldDB" id="A0A8A4THA7"/>
<proteinExistence type="inferred from homology"/>
<dbReference type="PROSITE" id="PS50126">
    <property type="entry name" value="S1"/>
    <property type="match status" value="1"/>
</dbReference>
<evidence type="ECO:0000256" key="9">
    <source>
        <dbReference type="ARBA" id="ARBA00022694"/>
    </source>
</evidence>
<dbReference type="Gene3D" id="2.40.50.140">
    <property type="entry name" value="Nucleic acid-binding proteins"/>
    <property type="match status" value="1"/>
</dbReference>
<protein>
    <recommendedName>
        <fullName evidence="4">Ribonuclease G</fullName>
    </recommendedName>
</protein>
<dbReference type="GO" id="GO:0005737">
    <property type="term" value="C:cytoplasm"/>
    <property type="evidence" value="ECO:0007669"/>
    <property type="project" value="UniProtKB-SubCell"/>
</dbReference>
<dbReference type="GO" id="GO:0004540">
    <property type="term" value="F:RNA nuclease activity"/>
    <property type="evidence" value="ECO:0007669"/>
    <property type="project" value="InterPro"/>
</dbReference>
<gene>
    <name evidence="19" type="ORF">J3U87_21290</name>
</gene>
<evidence type="ECO:0000313" key="20">
    <source>
        <dbReference type="Proteomes" id="UP000663929"/>
    </source>
</evidence>
<evidence type="ECO:0000256" key="8">
    <source>
        <dbReference type="ARBA" id="ARBA00022552"/>
    </source>
</evidence>
<dbReference type="Pfam" id="PF20833">
    <property type="entry name" value="RNase_E_G_Thio"/>
    <property type="match status" value="1"/>
</dbReference>
<evidence type="ECO:0000256" key="5">
    <source>
        <dbReference type="ARBA" id="ARBA00022475"/>
    </source>
</evidence>
<evidence type="ECO:0000259" key="18">
    <source>
        <dbReference type="PROSITE" id="PS50126"/>
    </source>
</evidence>
<evidence type="ECO:0000256" key="3">
    <source>
        <dbReference type="ARBA" id="ARBA00005663"/>
    </source>
</evidence>
<dbReference type="SMART" id="SM00316">
    <property type="entry name" value="S1"/>
    <property type="match status" value="1"/>
</dbReference>
<keyword evidence="20" id="KW-1185">Reference proteome</keyword>
<dbReference type="Gene3D" id="3.40.1260.20">
    <property type="entry name" value="Ribonuclease E, catalytic domain"/>
    <property type="match status" value="1"/>
</dbReference>
<keyword evidence="16" id="KW-0694">RNA-binding</keyword>
<keyword evidence="15" id="KW-0460">Magnesium</keyword>
<dbReference type="InterPro" id="IPR012340">
    <property type="entry name" value="NA-bd_OB-fold"/>
</dbReference>
<dbReference type="GO" id="GO:0008033">
    <property type="term" value="P:tRNA processing"/>
    <property type="evidence" value="ECO:0007669"/>
    <property type="project" value="UniProtKB-KW"/>
</dbReference>
<dbReference type="PANTHER" id="PTHR30001">
    <property type="entry name" value="RIBONUCLEASE"/>
    <property type="match status" value="1"/>
</dbReference>
<keyword evidence="14" id="KW-0378">Hydrolase</keyword>
<dbReference type="Proteomes" id="UP000663929">
    <property type="component" value="Chromosome"/>
</dbReference>
<dbReference type="KEGG" id="scor:J3U87_21290"/>
<evidence type="ECO:0000256" key="10">
    <source>
        <dbReference type="ARBA" id="ARBA00022722"/>
    </source>
</evidence>
<evidence type="ECO:0000256" key="16">
    <source>
        <dbReference type="ARBA" id="ARBA00022884"/>
    </source>
</evidence>
<dbReference type="GO" id="GO:0019843">
    <property type="term" value="F:rRNA binding"/>
    <property type="evidence" value="ECO:0007669"/>
    <property type="project" value="UniProtKB-KW"/>
</dbReference>
<evidence type="ECO:0000256" key="7">
    <source>
        <dbReference type="ARBA" id="ARBA00022519"/>
    </source>
</evidence>
<dbReference type="InterPro" id="IPR019307">
    <property type="entry name" value="RNA-bd_AU-1/RNase_E/G"/>
</dbReference>
<dbReference type="Pfam" id="PF10150">
    <property type="entry name" value="RNase_E_G"/>
    <property type="match status" value="1"/>
</dbReference>
<dbReference type="CDD" id="cd04453">
    <property type="entry name" value="S1_RNase_E"/>
    <property type="match status" value="1"/>
</dbReference>
<comment type="similarity">
    <text evidence="3">Belongs to the RNase E/G family. RNase G subfamily.</text>
</comment>
<keyword evidence="11" id="KW-0479">Metal-binding</keyword>
<keyword evidence="17" id="KW-0472">Membrane</keyword>
<keyword evidence="9" id="KW-0819">tRNA processing</keyword>
<dbReference type="InterPro" id="IPR004659">
    <property type="entry name" value="RNase_E/G"/>
</dbReference>
<comment type="subcellular location">
    <subcellularLocation>
        <location evidence="2">Cytoplasm</location>
    </subcellularLocation>
</comment>
<keyword evidence="10" id="KW-0540">Nuclease</keyword>
<accession>A0A8A4THA7</accession>
<evidence type="ECO:0000256" key="1">
    <source>
        <dbReference type="ARBA" id="ARBA00001946"/>
    </source>
</evidence>
<keyword evidence="7" id="KW-0997">Cell inner membrane</keyword>
<keyword evidence="6" id="KW-0963">Cytoplasm</keyword>
<feature type="domain" description="S1 motif" evidence="18">
    <location>
        <begin position="39"/>
        <end position="114"/>
    </location>
</feature>
<evidence type="ECO:0000256" key="17">
    <source>
        <dbReference type="ARBA" id="ARBA00023136"/>
    </source>
</evidence>
<keyword evidence="5" id="KW-1003">Cell membrane</keyword>
<keyword evidence="12" id="KW-0699">rRNA-binding</keyword>
<comment type="cofactor">
    <cofactor evidence="1">
        <name>Mg(2+)</name>
        <dbReference type="ChEBI" id="CHEBI:18420"/>
    </cofactor>
</comment>